<name>A0A4R5BPF2_9ACTN</name>
<dbReference type="AlphaFoldDB" id="A0A4R5BPF2"/>
<feature type="region of interest" description="Disordered" evidence="1">
    <location>
        <begin position="185"/>
        <end position="270"/>
    </location>
</feature>
<keyword evidence="4" id="KW-1185">Reference proteome</keyword>
<evidence type="ECO:0000256" key="1">
    <source>
        <dbReference type="SAM" id="MobiDB-lite"/>
    </source>
</evidence>
<organism evidence="3 4">
    <name type="scientific">Actinomadura darangshiensis</name>
    <dbReference type="NCBI Taxonomy" id="705336"/>
    <lineage>
        <taxon>Bacteria</taxon>
        <taxon>Bacillati</taxon>
        <taxon>Actinomycetota</taxon>
        <taxon>Actinomycetes</taxon>
        <taxon>Streptosporangiales</taxon>
        <taxon>Thermomonosporaceae</taxon>
        <taxon>Actinomadura</taxon>
    </lineage>
</organism>
<dbReference type="InterPro" id="IPR035396">
    <property type="entry name" value="Bac_rhamnosid6H"/>
</dbReference>
<dbReference type="PANTHER" id="PTHR34987">
    <property type="entry name" value="C, PUTATIVE (AFU_ORTHOLOGUE AFUA_3G02880)-RELATED"/>
    <property type="match status" value="1"/>
</dbReference>
<feature type="compositionally biased region" description="Basic residues" evidence="1">
    <location>
        <begin position="244"/>
        <end position="264"/>
    </location>
</feature>
<feature type="domain" description="Alpha-L-rhamnosidase six-hairpin glycosidase" evidence="2">
    <location>
        <begin position="2"/>
        <end position="181"/>
    </location>
</feature>
<evidence type="ECO:0000313" key="4">
    <source>
        <dbReference type="Proteomes" id="UP000295578"/>
    </source>
</evidence>
<reference evidence="3 4" key="1">
    <citation type="submission" date="2019-03" db="EMBL/GenBank/DDBJ databases">
        <title>Draft genome sequences of novel Actinobacteria.</title>
        <authorList>
            <person name="Sahin N."/>
            <person name="Ay H."/>
            <person name="Saygin H."/>
        </authorList>
    </citation>
    <scope>NUCLEOTIDE SEQUENCE [LARGE SCALE GENOMIC DNA]</scope>
    <source>
        <strain evidence="3 4">DSM 45941</strain>
    </source>
</reference>
<dbReference type="SUPFAM" id="SSF48208">
    <property type="entry name" value="Six-hairpin glycosidases"/>
    <property type="match status" value="1"/>
</dbReference>
<dbReference type="Proteomes" id="UP000295578">
    <property type="component" value="Unassembled WGS sequence"/>
</dbReference>
<dbReference type="InterPro" id="IPR008928">
    <property type="entry name" value="6-hairpin_glycosidase_sf"/>
</dbReference>
<gene>
    <name evidence="3" type="ORF">E1293_07285</name>
</gene>
<comment type="caution">
    <text evidence="3">The sequence shown here is derived from an EMBL/GenBank/DDBJ whole genome shotgun (WGS) entry which is preliminary data.</text>
</comment>
<evidence type="ECO:0000313" key="3">
    <source>
        <dbReference type="EMBL" id="TDD87805.1"/>
    </source>
</evidence>
<accession>A0A4R5BPF2</accession>
<dbReference type="GO" id="GO:0005975">
    <property type="term" value="P:carbohydrate metabolic process"/>
    <property type="evidence" value="ECO:0007669"/>
    <property type="project" value="InterPro"/>
</dbReference>
<dbReference type="EMBL" id="SMKY01000021">
    <property type="protein sequence ID" value="TDD87805.1"/>
    <property type="molecule type" value="Genomic_DNA"/>
</dbReference>
<proteinExistence type="predicted"/>
<dbReference type="PANTHER" id="PTHR34987:SF6">
    <property type="entry name" value="ALPHA-L-RHAMNOSIDASE SIX-HAIRPIN GLYCOSIDASE DOMAIN-CONTAINING PROTEIN"/>
    <property type="match status" value="1"/>
</dbReference>
<dbReference type="OrthoDB" id="9815108at2"/>
<dbReference type="Gene3D" id="1.50.10.10">
    <property type="match status" value="1"/>
</dbReference>
<dbReference type="Pfam" id="PF17389">
    <property type="entry name" value="Bac_rhamnosid6H"/>
    <property type="match status" value="1"/>
</dbReference>
<evidence type="ECO:0000259" key="2">
    <source>
        <dbReference type="Pfam" id="PF17389"/>
    </source>
</evidence>
<dbReference type="InterPro" id="IPR012341">
    <property type="entry name" value="6hp_glycosidase-like_sf"/>
</dbReference>
<protein>
    <recommendedName>
        <fullName evidence="2">Alpha-L-rhamnosidase six-hairpin glycosidase domain-containing protein</fullName>
    </recommendedName>
</protein>
<sequence>MILVDGAKRDRTVWPGDLGIEIPSAYAAFDDTESARNALTTVYDHQRDTGELPCSGPQLNKYGSDTYHLWNLAATWDYYRYTGDTRWLSGVWDRYKKGVGLIAGKVDGKGLVSITNTFDSVRILAKGENLIANVLWRVLDTGSRLAKAQGDAALAATYAERAEALRKAVNANFWDETARVQVLPGLDDPPAGRQLPRRLVRPRWPGAGPPHQRVPQGQLERGHLHRAREQGQPWGLLRFDGGQRPRRRRRPDRRPGGRGHHPPRPRVLSC</sequence>